<name>A0ABU9B0J0_9BACT</name>
<accession>A0ABU9B0J0</accession>
<comment type="caution">
    <text evidence="2">The sequence shown here is derived from an EMBL/GenBank/DDBJ whole genome shotgun (WGS) entry which is preliminary data.</text>
</comment>
<sequence>MTSEFISKASQTCGVATVVLTVLAAVAGFGAWYFAAKEADWKDGELKRFQSESRERAALLEKEAAEARLELARIDPAKVPVRSVRVDIFVFATGPFLDDHLKEMPQSVLGSKLFLLSRSKTLCELQCVKFTPAISRSSDNTVKPPVVLEGWSFAMTFEWPSPSWDDADGRRLLNWLEERNASTADLDNEIEAVSLCMPCSRGEGGIYNGSCIMTLNGNIRRDFKFPSTYGADFIHCTSSGAPARFDKGQPPVVSGFIPLGR</sequence>
<evidence type="ECO:0000313" key="3">
    <source>
        <dbReference type="Proteomes" id="UP001371305"/>
    </source>
</evidence>
<proteinExistence type="predicted"/>
<protein>
    <submittedName>
        <fullName evidence="2">Uncharacterized protein</fullName>
    </submittedName>
</protein>
<organism evidence="2 3">
    <name type="scientific">Luteolibacter soli</name>
    <dbReference type="NCBI Taxonomy" id="3135280"/>
    <lineage>
        <taxon>Bacteria</taxon>
        <taxon>Pseudomonadati</taxon>
        <taxon>Verrucomicrobiota</taxon>
        <taxon>Verrucomicrobiia</taxon>
        <taxon>Verrucomicrobiales</taxon>
        <taxon>Verrucomicrobiaceae</taxon>
        <taxon>Luteolibacter</taxon>
    </lineage>
</organism>
<dbReference type="RefSeq" id="WP_341406544.1">
    <property type="nucleotide sequence ID" value="NZ_JBBUKT010000008.1"/>
</dbReference>
<evidence type="ECO:0000313" key="2">
    <source>
        <dbReference type="EMBL" id="MEK7952787.1"/>
    </source>
</evidence>
<evidence type="ECO:0000256" key="1">
    <source>
        <dbReference type="SAM" id="Phobius"/>
    </source>
</evidence>
<keyword evidence="1" id="KW-0472">Membrane</keyword>
<dbReference type="Proteomes" id="UP001371305">
    <property type="component" value="Unassembled WGS sequence"/>
</dbReference>
<feature type="transmembrane region" description="Helical" evidence="1">
    <location>
        <begin position="12"/>
        <end position="35"/>
    </location>
</feature>
<keyword evidence="1" id="KW-1133">Transmembrane helix</keyword>
<gene>
    <name evidence="2" type="ORF">WKV53_19900</name>
</gene>
<keyword evidence="1" id="KW-0812">Transmembrane</keyword>
<keyword evidence="3" id="KW-1185">Reference proteome</keyword>
<dbReference type="EMBL" id="JBBUKT010000008">
    <property type="protein sequence ID" value="MEK7952787.1"/>
    <property type="molecule type" value="Genomic_DNA"/>
</dbReference>
<reference evidence="2 3" key="1">
    <citation type="submission" date="2024-04" db="EMBL/GenBank/DDBJ databases">
        <title>Luteolibacter sp. isolated from soil.</title>
        <authorList>
            <person name="An J."/>
        </authorList>
    </citation>
    <scope>NUCLEOTIDE SEQUENCE [LARGE SCALE GENOMIC DNA]</scope>
    <source>
        <strain evidence="2 3">Y139</strain>
    </source>
</reference>